<dbReference type="EMBL" id="BARU01039328">
    <property type="protein sequence ID" value="GAH79901.1"/>
    <property type="molecule type" value="Genomic_DNA"/>
</dbReference>
<gene>
    <name evidence="1" type="ORF">S03H2_60973</name>
</gene>
<reference evidence="1" key="1">
    <citation type="journal article" date="2014" name="Front. Microbiol.">
        <title>High frequency of phylogenetically diverse reductive dehalogenase-homologous genes in deep subseafloor sedimentary metagenomes.</title>
        <authorList>
            <person name="Kawai M."/>
            <person name="Futagami T."/>
            <person name="Toyoda A."/>
            <person name="Takaki Y."/>
            <person name="Nishi S."/>
            <person name="Hori S."/>
            <person name="Arai W."/>
            <person name="Tsubouchi T."/>
            <person name="Morono Y."/>
            <person name="Uchiyama I."/>
            <person name="Ito T."/>
            <person name="Fujiyama A."/>
            <person name="Inagaki F."/>
            <person name="Takami H."/>
        </authorList>
    </citation>
    <scope>NUCLEOTIDE SEQUENCE</scope>
    <source>
        <strain evidence="1">Expedition CK06-06</strain>
    </source>
</reference>
<sequence>KHATVNIDGWQSNVFSKATGVKVRLAEGITDGVVPTQAVMTCVAGDMMRR</sequence>
<comment type="caution">
    <text evidence="1">The sequence shown here is derived from an EMBL/GenBank/DDBJ whole genome shotgun (WGS) entry which is preliminary data.</text>
</comment>
<feature type="non-terminal residue" evidence="1">
    <location>
        <position position="1"/>
    </location>
</feature>
<name>X1IBV8_9ZZZZ</name>
<accession>X1IBV8</accession>
<evidence type="ECO:0000313" key="1">
    <source>
        <dbReference type="EMBL" id="GAH79901.1"/>
    </source>
</evidence>
<organism evidence="1">
    <name type="scientific">marine sediment metagenome</name>
    <dbReference type="NCBI Taxonomy" id="412755"/>
    <lineage>
        <taxon>unclassified sequences</taxon>
        <taxon>metagenomes</taxon>
        <taxon>ecological metagenomes</taxon>
    </lineage>
</organism>
<dbReference type="AlphaFoldDB" id="X1IBV8"/>
<proteinExistence type="predicted"/>
<protein>
    <submittedName>
        <fullName evidence="1">Uncharacterized protein</fullName>
    </submittedName>
</protein>